<dbReference type="Gene3D" id="3.40.50.720">
    <property type="entry name" value="NAD(P)-binding Rossmann-like Domain"/>
    <property type="match status" value="1"/>
</dbReference>
<name>A0A7S2S7N2_9STRA</name>
<dbReference type="SUPFAM" id="SSF51735">
    <property type="entry name" value="NAD(P)-binding Rossmann-fold domains"/>
    <property type="match status" value="1"/>
</dbReference>
<dbReference type="InterPro" id="IPR036291">
    <property type="entry name" value="NAD(P)-bd_dom_sf"/>
</dbReference>
<proteinExistence type="predicted"/>
<dbReference type="InterPro" id="IPR013154">
    <property type="entry name" value="ADH-like_N"/>
</dbReference>
<dbReference type="Gene3D" id="3.90.180.10">
    <property type="entry name" value="Medium-chain alcohol dehydrogenases, catalytic domain"/>
    <property type="match status" value="1"/>
</dbReference>
<organism evidence="2">
    <name type="scientific">Mucochytrium quahogii</name>
    <dbReference type="NCBI Taxonomy" id="96639"/>
    <lineage>
        <taxon>Eukaryota</taxon>
        <taxon>Sar</taxon>
        <taxon>Stramenopiles</taxon>
        <taxon>Bigyra</taxon>
        <taxon>Labyrinthulomycetes</taxon>
        <taxon>Thraustochytrida</taxon>
        <taxon>Thraustochytriidae</taxon>
        <taxon>Mucochytrium</taxon>
    </lineage>
</organism>
<dbReference type="InterPro" id="IPR051397">
    <property type="entry name" value="Zn-ADH-like_protein"/>
</dbReference>
<reference evidence="2" key="1">
    <citation type="submission" date="2021-01" db="EMBL/GenBank/DDBJ databases">
        <authorList>
            <person name="Corre E."/>
            <person name="Pelletier E."/>
            <person name="Niang G."/>
            <person name="Scheremetjew M."/>
            <person name="Finn R."/>
            <person name="Kale V."/>
            <person name="Holt S."/>
            <person name="Cochrane G."/>
            <person name="Meng A."/>
            <person name="Brown T."/>
            <person name="Cohen L."/>
        </authorList>
    </citation>
    <scope>NUCLEOTIDE SEQUENCE</scope>
    <source>
        <strain evidence="2">NY070348D</strain>
    </source>
</reference>
<dbReference type="InterPro" id="IPR020843">
    <property type="entry name" value="ER"/>
</dbReference>
<dbReference type="Pfam" id="PF08240">
    <property type="entry name" value="ADH_N"/>
    <property type="match status" value="1"/>
</dbReference>
<dbReference type="InterPro" id="IPR011032">
    <property type="entry name" value="GroES-like_sf"/>
</dbReference>
<dbReference type="CDD" id="cd08241">
    <property type="entry name" value="QOR1"/>
    <property type="match status" value="1"/>
</dbReference>
<dbReference type="PANTHER" id="PTHR43677:SF4">
    <property type="entry name" value="QUINONE OXIDOREDUCTASE-LIKE PROTEIN 2"/>
    <property type="match status" value="1"/>
</dbReference>
<dbReference type="SMART" id="SM00829">
    <property type="entry name" value="PKS_ER"/>
    <property type="match status" value="1"/>
</dbReference>
<evidence type="ECO:0000313" key="2">
    <source>
        <dbReference type="EMBL" id="CAD9691998.1"/>
    </source>
</evidence>
<dbReference type="InterPro" id="IPR013149">
    <property type="entry name" value="ADH-like_C"/>
</dbReference>
<dbReference type="AlphaFoldDB" id="A0A7S2S7N2"/>
<dbReference type="Pfam" id="PF00107">
    <property type="entry name" value="ADH_zinc_N"/>
    <property type="match status" value="1"/>
</dbReference>
<accession>A0A7S2S7N2</accession>
<feature type="domain" description="Enoyl reductase (ER)" evidence="1">
    <location>
        <begin position="1"/>
        <end position="288"/>
    </location>
</feature>
<gene>
    <name evidence="2" type="ORF">QSP1433_LOCUS11181</name>
</gene>
<dbReference type="EMBL" id="HBHK01017639">
    <property type="protein sequence ID" value="CAD9691998.1"/>
    <property type="molecule type" value="Transcribed_RNA"/>
</dbReference>
<dbReference type="SUPFAM" id="SSF50129">
    <property type="entry name" value="GroES-like"/>
    <property type="match status" value="1"/>
</dbReference>
<dbReference type="GO" id="GO:0016491">
    <property type="term" value="F:oxidoreductase activity"/>
    <property type="evidence" value="ECO:0007669"/>
    <property type="project" value="InterPro"/>
</dbReference>
<protein>
    <recommendedName>
        <fullName evidence="1">Enoyl reductase (ER) domain-containing protein</fullName>
    </recommendedName>
</protein>
<sequence>MCASVNFPDALMIQGKYQFQPPMPLIPGGEMSGVVEKVGPGVERVKIGDRVFGSTMIGSFSEKIVIDQLNLLPMGNKMDFKVASCFMMTYGTTMHAFRQRAKLQPGETVLVLGASGGVGLAAVELAKAMGATVIAAASTDKKLDICKSCGADFLINYSKQDIRKQVKEFTDGKGVDVVYDPVGDKYAEPAVRSLAWNGRYLVIGFAAGEIPKIPLNLCLLKGASIVGVFYGAFIAKEPSAYMQNTKMLVEMISNGKLKPLIGQTYSLSQTPQALRDMMDRKVTGKAVILCSEESRL</sequence>
<dbReference type="PANTHER" id="PTHR43677">
    <property type="entry name" value="SHORT-CHAIN DEHYDROGENASE/REDUCTASE"/>
    <property type="match status" value="1"/>
</dbReference>
<evidence type="ECO:0000259" key="1">
    <source>
        <dbReference type="SMART" id="SM00829"/>
    </source>
</evidence>